<sequence>MNKFTKISATALFALFLTACDKPADKPTPVKTEINQPASEVKQEEAKTAETATSVEAANAQEQADYNKLLEWNASQAQTQMTAQQKLQSDLNTAVNAKDDKKIEEAIKTFNKTVEDTIVSLDKLDITAPSVKSIKDQNKDVLVLSSELLVDQLNLSTKTPTEEQTKLYQAKVEKLQAAVAKLQKDGADLAQKFAPAAPAAPTAK</sequence>
<accession>A0A448Q575</accession>
<dbReference type="AlphaFoldDB" id="A0A448Q575"/>
<name>A0A448Q575_HAEPA</name>
<feature type="region of interest" description="Disordered" evidence="2">
    <location>
        <begin position="22"/>
        <end position="54"/>
    </location>
</feature>
<keyword evidence="1" id="KW-0175">Coiled coil</keyword>
<dbReference type="Proteomes" id="UP000268879">
    <property type="component" value="Chromosome"/>
</dbReference>
<keyword evidence="3" id="KW-0449">Lipoprotein</keyword>
<feature type="coiled-coil region" evidence="1">
    <location>
        <begin position="165"/>
        <end position="192"/>
    </location>
</feature>
<evidence type="ECO:0000256" key="1">
    <source>
        <dbReference type="SAM" id="Coils"/>
    </source>
</evidence>
<gene>
    <name evidence="3" type="primary">HlpB</name>
    <name evidence="3" type="ORF">NCTC10665_01438</name>
</gene>
<proteinExistence type="predicted"/>
<dbReference type="EMBL" id="LR134481">
    <property type="protein sequence ID" value="VEI31978.1"/>
    <property type="molecule type" value="Genomic_DNA"/>
</dbReference>
<evidence type="ECO:0000256" key="2">
    <source>
        <dbReference type="SAM" id="MobiDB-lite"/>
    </source>
</evidence>
<reference evidence="3 4" key="1">
    <citation type="submission" date="2018-12" db="EMBL/GenBank/DDBJ databases">
        <authorList>
            <consortium name="Pathogen Informatics"/>
        </authorList>
    </citation>
    <scope>NUCLEOTIDE SEQUENCE [LARGE SCALE GENOMIC DNA]</scope>
    <source>
        <strain evidence="3 4">NCTC10665</strain>
    </source>
</reference>
<dbReference type="RefSeq" id="WP_126471158.1">
    <property type="nucleotide sequence ID" value="NZ_LR134481.1"/>
</dbReference>
<dbReference type="PROSITE" id="PS51257">
    <property type="entry name" value="PROKAR_LIPOPROTEIN"/>
    <property type="match status" value="1"/>
</dbReference>
<evidence type="ECO:0000313" key="4">
    <source>
        <dbReference type="Proteomes" id="UP000268879"/>
    </source>
</evidence>
<organism evidence="3 4">
    <name type="scientific">Haemophilus parainfluenzae</name>
    <dbReference type="NCBI Taxonomy" id="729"/>
    <lineage>
        <taxon>Bacteria</taxon>
        <taxon>Pseudomonadati</taxon>
        <taxon>Pseudomonadota</taxon>
        <taxon>Gammaproteobacteria</taxon>
        <taxon>Pasteurellales</taxon>
        <taxon>Pasteurellaceae</taxon>
        <taxon>Haemophilus</taxon>
    </lineage>
</organism>
<evidence type="ECO:0000313" key="3">
    <source>
        <dbReference type="EMBL" id="VEI31978.1"/>
    </source>
</evidence>
<protein>
    <submittedName>
        <fullName evidence="3">Lipoprotein HlpB</fullName>
    </submittedName>
</protein>